<accession>A0AAN8ZXX3</accession>
<reference evidence="1 2" key="1">
    <citation type="submission" date="2023-11" db="EMBL/GenBank/DDBJ databases">
        <title>Halocaridina rubra genome assembly.</title>
        <authorList>
            <person name="Smith C."/>
        </authorList>
    </citation>
    <scope>NUCLEOTIDE SEQUENCE [LARGE SCALE GENOMIC DNA]</scope>
    <source>
        <strain evidence="1">EP-1</strain>
        <tissue evidence="1">Whole</tissue>
    </source>
</reference>
<dbReference type="EMBL" id="JAXCGZ010017534">
    <property type="protein sequence ID" value="KAK7067973.1"/>
    <property type="molecule type" value="Genomic_DNA"/>
</dbReference>
<gene>
    <name evidence="1" type="ORF">SK128_025232</name>
</gene>
<name>A0AAN8ZXX3_HALRR</name>
<dbReference type="AlphaFoldDB" id="A0AAN8ZXX3"/>
<evidence type="ECO:0000313" key="1">
    <source>
        <dbReference type="EMBL" id="KAK7067973.1"/>
    </source>
</evidence>
<proteinExistence type="predicted"/>
<dbReference type="Proteomes" id="UP001381693">
    <property type="component" value="Unassembled WGS sequence"/>
</dbReference>
<keyword evidence="2" id="KW-1185">Reference proteome</keyword>
<sequence length="106" mass="12229">MLFKSICQFKRKIVASSLIEMKDNLNLSRGQWTPDIVDNTLMKHSFNEVIPPLENQALQFGVHPMPRLIEFRANNNSKVASENQKVANKVEKNNCFTHIFLNVLMN</sequence>
<evidence type="ECO:0000313" key="2">
    <source>
        <dbReference type="Proteomes" id="UP001381693"/>
    </source>
</evidence>
<comment type="caution">
    <text evidence="1">The sequence shown here is derived from an EMBL/GenBank/DDBJ whole genome shotgun (WGS) entry which is preliminary data.</text>
</comment>
<organism evidence="1 2">
    <name type="scientific">Halocaridina rubra</name>
    <name type="common">Hawaiian red shrimp</name>
    <dbReference type="NCBI Taxonomy" id="373956"/>
    <lineage>
        <taxon>Eukaryota</taxon>
        <taxon>Metazoa</taxon>
        <taxon>Ecdysozoa</taxon>
        <taxon>Arthropoda</taxon>
        <taxon>Crustacea</taxon>
        <taxon>Multicrustacea</taxon>
        <taxon>Malacostraca</taxon>
        <taxon>Eumalacostraca</taxon>
        <taxon>Eucarida</taxon>
        <taxon>Decapoda</taxon>
        <taxon>Pleocyemata</taxon>
        <taxon>Caridea</taxon>
        <taxon>Atyoidea</taxon>
        <taxon>Atyidae</taxon>
        <taxon>Halocaridina</taxon>
    </lineage>
</organism>
<protein>
    <submittedName>
        <fullName evidence="1">Uncharacterized protein</fullName>
    </submittedName>
</protein>